<dbReference type="Pfam" id="PF03480">
    <property type="entry name" value="DctP"/>
    <property type="match status" value="1"/>
</dbReference>
<dbReference type="RefSeq" id="WP_209478765.1">
    <property type="nucleotide sequence ID" value="NZ_JAGGKK010000001.1"/>
</dbReference>
<comment type="caution">
    <text evidence="3">The sequence shown here is derived from an EMBL/GenBank/DDBJ whole genome shotgun (WGS) entry which is preliminary data.</text>
</comment>
<feature type="signal peptide" evidence="2">
    <location>
        <begin position="1"/>
        <end position="18"/>
    </location>
</feature>
<keyword evidence="4" id="KW-1185">Reference proteome</keyword>
<reference evidence="3 4" key="1">
    <citation type="submission" date="2021-03" db="EMBL/GenBank/DDBJ databases">
        <title>Genomic Encyclopedia of Type Strains, Phase IV (KMG-IV): sequencing the most valuable type-strain genomes for metagenomic binning, comparative biology and taxonomic classification.</title>
        <authorList>
            <person name="Goeker M."/>
        </authorList>
    </citation>
    <scope>NUCLEOTIDE SEQUENCE [LARGE SCALE GENOMIC DNA]</scope>
    <source>
        <strain evidence="3 4">DSM 21085</strain>
    </source>
</reference>
<dbReference type="PROSITE" id="PS51257">
    <property type="entry name" value="PROKAR_LIPOPROTEIN"/>
    <property type="match status" value="1"/>
</dbReference>
<dbReference type="PANTHER" id="PTHR33376">
    <property type="match status" value="1"/>
</dbReference>
<evidence type="ECO:0000313" key="3">
    <source>
        <dbReference type="EMBL" id="MBP1947093.1"/>
    </source>
</evidence>
<sequence>MKKFSHLCVFMLTLTIMGGCVNDAASNDQTSDTDKTYEMILSSEVPETHFKSQLMKKFTEEITERTDGGIEAKFFPAGQLYSDIDALQSIGTGSVHSVWPVSVQLESFNSGYGFLSLPFAVTDENMLIPEYRSDLMDILTPLVEPNGMEVAGLLRTADLLFISQDTEMKSIDDLKGMKIRMTGGKWLLEMAKQIDTSAISIPASEMSTALSQGTIDAIYSSPSGWKTILGTSVPYGYYVPGLNVLTYSIVLDKEWMSTLPQEYQEEINTLIDELSSNQWQESMTTDKDIMDELKNDGVTIHTENKENIDGLKQKLQPVYDAFKNEFPDIYSDFESINK</sequence>
<organism evidence="3 4">
    <name type="scientific">Virgibacillus litoralis</name>
    <dbReference type="NCBI Taxonomy" id="578221"/>
    <lineage>
        <taxon>Bacteria</taxon>
        <taxon>Bacillati</taxon>
        <taxon>Bacillota</taxon>
        <taxon>Bacilli</taxon>
        <taxon>Bacillales</taxon>
        <taxon>Bacillaceae</taxon>
        <taxon>Virgibacillus</taxon>
    </lineage>
</organism>
<proteinExistence type="predicted"/>
<dbReference type="SUPFAM" id="SSF53850">
    <property type="entry name" value="Periplasmic binding protein-like II"/>
    <property type="match status" value="1"/>
</dbReference>
<evidence type="ECO:0000256" key="1">
    <source>
        <dbReference type="ARBA" id="ARBA00022729"/>
    </source>
</evidence>
<dbReference type="Proteomes" id="UP001519328">
    <property type="component" value="Unassembled WGS sequence"/>
</dbReference>
<dbReference type="EMBL" id="JAGGKK010000001">
    <property type="protein sequence ID" value="MBP1947093.1"/>
    <property type="molecule type" value="Genomic_DNA"/>
</dbReference>
<evidence type="ECO:0000256" key="2">
    <source>
        <dbReference type="SAM" id="SignalP"/>
    </source>
</evidence>
<name>A0ABS4H866_9BACI</name>
<dbReference type="Gene3D" id="3.40.190.170">
    <property type="entry name" value="Bacterial extracellular solute-binding protein, family 7"/>
    <property type="match status" value="1"/>
</dbReference>
<accession>A0ABS4H866</accession>
<dbReference type="NCBIfam" id="NF037995">
    <property type="entry name" value="TRAP_S1"/>
    <property type="match status" value="1"/>
</dbReference>
<evidence type="ECO:0000313" key="4">
    <source>
        <dbReference type="Proteomes" id="UP001519328"/>
    </source>
</evidence>
<gene>
    <name evidence="3" type="ORF">J2Z82_000016</name>
</gene>
<protein>
    <submittedName>
        <fullName evidence="3">C4-dicarboxylate-binding protein DctP</fullName>
    </submittedName>
</protein>
<feature type="chain" id="PRO_5045876061" evidence="2">
    <location>
        <begin position="19"/>
        <end position="338"/>
    </location>
</feature>
<dbReference type="PANTHER" id="PTHR33376:SF5">
    <property type="entry name" value="EXTRACYTOPLASMIC SOLUTE RECEPTOR PROTEIN"/>
    <property type="match status" value="1"/>
</dbReference>
<dbReference type="InterPro" id="IPR038404">
    <property type="entry name" value="TRAP_DctP_sf"/>
</dbReference>
<dbReference type="InterPro" id="IPR018389">
    <property type="entry name" value="DctP_fam"/>
</dbReference>
<keyword evidence="1 2" id="KW-0732">Signal</keyword>